<dbReference type="GO" id="GO:0003700">
    <property type="term" value="F:DNA-binding transcription factor activity"/>
    <property type="evidence" value="ECO:0007669"/>
    <property type="project" value="InterPro"/>
</dbReference>
<keyword evidence="2" id="KW-0812">Transmembrane</keyword>
<evidence type="ECO:0000313" key="4">
    <source>
        <dbReference type="EMBL" id="KPM49711.1"/>
    </source>
</evidence>
<dbReference type="InterPro" id="IPR036390">
    <property type="entry name" value="WH_DNA-bd_sf"/>
</dbReference>
<dbReference type="SMART" id="SM00529">
    <property type="entry name" value="HTH_DTXR"/>
    <property type="match status" value="1"/>
</dbReference>
<evidence type="ECO:0000256" key="2">
    <source>
        <dbReference type="SAM" id="Phobius"/>
    </source>
</evidence>
<dbReference type="SMART" id="SM00899">
    <property type="entry name" value="FeoA"/>
    <property type="match status" value="2"/>
</dbReference>
<keyword evidence="5" id="KW-1185">Reference proteome</keyword>
<keyword evidence="1" id="KW-0408">Iron</keyword>
<dbReference type="PANTHER" id="PTHR33238">
    <property type="entry name" value="IRON (METAL) DEPENDENT REPRESSOR, DTXR FAMILY"/>
    <property type="match status" value="1"/>
</dbReference>
<feature type="transmembrane region" description="Helical" evidence="2">
    <location>
        <begin position="6"/>
        <end position="24"/>
    </location>
</feature>
<feature type="domain" description="Ferrous iron transporter FeoA-like" evidence="3">
    <location>
        <begin position="182"/>
        <end position="253"/>
    </location>
</feature>
<dbReference type="AlphaFoldDB" id="A0A0P7CAK8"/>
<evidence type="ECO:0000259" key="3">
    <source>
        <dbReference type="SMART" id="SM00899"/>
    </source>
</evidence>
<protein>
    <recommendedName>
        <fullName evidence="3">Ferrous iron transporter FeoA-like domain-containing protein</fullName>
    </recommendedName>
</protein>
<dbReference type="Pfam" id="PF04023">
    <property type="entry name" value="FeoA"/>
    <property type="match status" value="1"/>
</dbReference>
<reference evidence="4 5" key="1">
    <citation type="submission" date="2015-07" db="EMBL/GenBank/DDBJ databases">
        <title>The draft genome sequence of Leadbetterella sp. JN14-9.</title>
        <authorList>
            <person name="Liu Y."/>
            <person name="Du J."/>
            <person name="Shao Z."/>
        </authorList>
    </citation>
    <scope>NUCLEOTIDE SEQUENCE [LARGE SCALE GENOMIC DNA]</scope>
    <source>
        <strain evidence="4 5">JN14-9</strain>
    </source>
</reference>
<keyword evidence="2" id="KW-1133">Transmembrane helix</keyword>
<feature type="domain" description="Ferrous iron transporter FeoA-like" evidence="3">
    <location>
        <begin position="265"/>
        <end position="339"/>
    </location>
</feature>
<dbReference type="InterPro" id="IPR050536">
    <property type="entry name" value="DtxR_MntR_Metal-Reg"/>
</dbReference>
<dbReference type="GO" id="GO:0046983">
    <property type="term" value="F:protein dimerization activity"/>
    <property type="evidence" value="ECO:0007669"/>
    <property type="project" value="InterPro"/>
</dbReference>
<dbReference type="InterPro" id="IPR001367">
    <property type="entry name" value="Fe_dep_repressor"/>
</dbReference>
<dbReference type="Pfam" id="PF02742">
    <property type="entry name" value="Fe_dep_repr_C"/>
    <property type="match status" value="1"/>
</dbReference>
<sequence length="340" mass="38296">MYNYNPFWALTIFLAVAVLGFFLFRPSKGWFWVINKGAKKDKKELIEDILKLLYHSENEDKPVNVNDIARILNDDEKEVLESLSEMAEVDLISLSGNHVKLTKAGSDYALRMVRAHRLWERFLAEKTGYDEADWHHIAEKKEHELSAAETEQLAAKLGNPQFDPHGDPIPTNTGKVAPINGVLLSELETDTIARIIHIKDKPDIVYKQIVAENIHIGSHIRVVEKSPERIVFHAEGEAFVLAPIVAANITVSVLKKDVLFEENIARLSMLQENETAEIIGISREMRGESRRRLLDLGFVKGADVKIDLPNPLGEPKAFLIKGTSIALRDNQASKILIKKS</sequence>
<dbReference type="STRING" id="1605367.AFM12_03765"/>
<dbReference type="InterPro" id="IPR038157">
    <property type="entry name" value="FeoA_core_dom"/>
</dbReference>
<accession>A0A0P7CAK8</accession>
<dbReference type="SUPFAM" id="SSF50037">
    <property type="entry name" value="C-terminal domain of transcriptional repressors"/>
    <property type="match status" value="1"/>
</dbReference>
<dbReference type="PANTHER" id="PTHR33238:SF7">
    <property type="entry name" value="IRON-DEPENDENT TRANSCRIPTIONAL REGULATOR"/>
    <property type="match status" value="1"/>
</dbReference>
<dbReference type="Gene3D" id="1.10.10.10">
    <property type="entry name" value="Winged helix-like DNA-binding domain superfamily/Winged helix DNA-binding domain"/>
    <property type="match status" value="1"/>
</dbReference>
<proteinExistence type="predicted"/>
<dbReference type="RefSeq" id="WP_055144047.1">
    <property type="nucleotide sequence ID" value="NZ_JXSZ01000005.1"/>
</dbReference>
<dbReference type="InterPro" id="IPR008988">
    <property type="entry name" value="Transcriptional_repressor_C"/>
</dbReference>
<dbReference type="SUPFAM" id="SSF47979">
    <property type="entry name" value="Iron-dependent repressor protein, dimerization domain"/>
    <property type="match status" value="1"/>
</dbReference>
<dbReference type="OrthoDB" id="9791355at2"/>
<dbReference type="SUPFAM" id="SSF46785">
    <property type="entry name" value="Winged helix' DNA-binding domain"/>
    <property type="match status" value="1"/>
</dbReference>
<dbReference type="GO" id="GO:0046914">
    <property type="term" value="F:transition metal ion binding"/>
    <property type="evidence" value="ECO:0007669"/>
    <property type="project" value="InterPro"/>
</dbReference>
<dbReference type="PATRIC" id="fig|1605367.3.peg.2101"/>
<comment type="caution">
    <text evidence="4">The sequence shown here is derived from an EMBL/GenBank/DDBJ whole genome shotgun (WGS) entry which is preliminary data.</text>
</comment>
<dbReference type="InterPro" id="IPR036421">
    <property type="entry name" value="Fe_dep_repressor_sf"/>
</dbReference>
<dbReference type="InterPro" id="IPR022689">
    <property type="entry name" value="Iron_dep_repressor"/>
</dbReference>
<gene>
    <name evidence="4" type="ORF">AFM12_03765</name>
</gene>
<evidence type="ECO:0000313" key="5">
    <source>
        <dbReference type="Proteomes" id="UP000050454"/>
    </source>
</evidence>
<organism evidence="4 5">
    <name type="scientific">Jiulongibacter sediminis</name>
    <dbReference type="NCBI Taxonomy" id="1605367"/>
    <lineage>
        <taxon>Bacteria</taxon>
        <taxon>Pseudomonadati</taxon>
        <taxon>Bacteroidota</taxon>
        <taxon>Cytophagia</taxon>
        <taxon>Cytophagales</taxon>
        <taxon>Leadbetterellaceae</taxon>
        <taxon>Jiulongibacter</taxon>
    </lineage>
</organism>
<dbReference type="InterPro" id="IPR007167">
    <property type="entry name" value="Fe-transptr_FeoA-like"/>
</dbReference>
<dbReference type="Gene3D" id="2.30.30.90">
    <property type="match status" value="1"/>
</dbReference>
<dbReference type="EMBL" id="LGTQ01000005">
    <property type="protein sequence ID" value="KPM49711.1"/>
    <property type="molecule type" value="Genomic_DNA"/>
</dbReference>
<name>A0A0P7CAK8_9BACT</name>
<evidence type="ECO:0000256" key="1">
    <source>
        <dbReference type="ARBA" id="ARBA00023004"/>
    </source>
</evidence>
<dbReference type="Proteomes" id="UP000050454">
    <property type="component" value="Unassembled WGS sequence"/>
</dbReference>
<dbReference type="InterPro" id="IPR036388">
    <property type="entry name" value="WH-like_DNA-bd_sf"/>
</dbReference>
<keyword evidence="2" id="KW-0472">Membrane</keyword>